<accession>A0ABQ5QT95</accession>
<sequence length="181" mass="19949">MTARPLNATAASLLGFLHEEPMSGWDLVATAQSRIGDFWSLTQSQVYRELAAMAADGLVEAQERGRRDRRPYAITDAGREAFAEWVAREPDPETIRFPLLLTVMFGRHVPAERLAAIVAKHRQTHADRLATYERMDAALPPGAAEAEPYAIATLRFGIAYERAMLGWFDALPPTIAGPVSS</sequence>
<feature type="domain" description="Transcription regulator PadR C-terminal" evidence="2">
    <location>
        <begin position="95"/>
        <end position="169"/>
    </location>
</feature>
<dbReference type="PANTHER" id="PTHR43252:SF2">
    <property type="entry name" value="TRANSCRIPTION REGULATOR, PADR-LIKE FAMILY"/>
    <property type="match status" value="1"/>
</dbReference>
<name>A0ABQ5QT95_9ACTN</name>
<organism evidence="3 4">
    <name type="scientific">Phytohabitans aurantiacus</name>
    <dbReference type="NCBI Taxonomy" id="3016789"/>
    <lineage>
        <taxon>Bacteria</taxon>
        <taxon>Bacillati</taxon>
        <taxon>Actinomycetota</taxon>
        <taxon>Actinomycetes</taxon>
        <taxon>Micromonosporales</taxon>
        <taxon>Micromonosporaceae</taxon>
    </lineage>
</organism>
<evidence type="ECO:0000259" key="1">
    <source>
        <dbReference type="Pfam" id="PF03551"/>
    </source>
</evidence>
<comment type="caution">
    <text evidence="3">The sequence shown here is derived from an EMBL/GenBank/DDBJ whole genome shotgun (WGS) entry which is preliminary data.</text>
</comment>
<evidence type="ECO:0000313" key="4">
    <source>
        <dbReference type="Proteomes" id="UP001144280"/>
    </source>
</evidence>
<feature type="domain" description="Transcription regulator PadR N-terminal" evidence="1">
    <location>
        <begin position="13"/>
        <end position="84"/>
    </location>
</feature>
<dbReference type="Gene3D" id="6.10.140.190">
    <property type="match status" value="1"/>
</dbReference>
<dbReference type="Proteomes" id="UP001144280">
    <property type="component" value="Unassembled WGS sequence"/>
</dbReference>
<dbReference type="Pfam" id="PF03551">
    <property type="entry name" value="PadR"/>
    <property type="match status" value="1"/>
</dbReference>
<reference evidence="3" key="1">
    <citation type="submission" date="2022-12" db="EMBL/GenBank/DDBJ databases">
        <title>New Phytohabitans aurantiacus sp. RD004123 nov., an actinomycete isolated from soil.</title>
        <authorList>
            <person name="Triningsih D.W."/>
            <person name="Harunari E."/>
            <person name="Igarashi Y."/>
        </authorList>
    </citation>
    <scope>NUCLEOTIDE SEQUENCE</scope>
    <source>
        <strain evidence="3">RD004123</strain>
    </source>
</reference>
<proteinExistence type="predicted"/>
<evidence type="ECO:0000313" key="3">
    <source>
        <dbReference type="EMBL" id="GLH96846.1"/>
    </source>
</evidence>
<dbReference type="EMBL" id="BSDI01000007">
    <property type="protein sequence ID" value="GLH96846.1"/>
    <property type="molecule type" value="Genomic_DNA"/>
</dbReference>
<dbReference type="InterPro" id="IPR018309">
    <property type="entry name" value="Tscrpt_reg_PadR_C"/>
</dbReference>
<evidence type="ECO:0000259" key="2">
    <source>
        <dbReference type="Pfam" id="PF10400"/>
    </source>
</evidence>
<dbReference type="InterPro" id="IPR005149">
    <property type="entry name" value="Tscrpt_reg_PadR_N"/>
</dbReference>
<protein>
    <submittedName>
        <fullName evidence="3">PadR family transcriptional regulator</fullName>
    </submittedName>
</protein>
<dbReference type="Pfam" id="PF10400">
    <property type="entry name" value="Vir_act_alpha_C"/>
    <property type="match status" value="1"/>
</dbReference>
<dbReference type="SUPFAM" id="SSF46785">
    <property type="entry name" value="Winged helix' DNA-binding domain"/>
    <property type="match status" value="1"/>
</dbReference>
<dbReference type="InterPro" id="IPR036388">
    <property type="entry name" value="WH-like_DNA-bd_sf"/>
</dbReference>
<dbReference type="Gene3D" id="1.10.10.10">
    <property type="entry name" value="Winged helix-like DNA-binding domain superfamily/Winged helix DNA-binding domain"/>
    <property type="match status" value="1"/>
</dbReference>
<dbReference type="PANTHER" id="PTHR43252">
    <property type="entry name" value="TRANSCRIPTIONAL REGULATOR YQJI"/>
    <property type="match status" value="1"/>
</dbReference>
<dbReference type="InterPro" id="IPR036390">
    <property type="entry name" value="WH_DNA-bd_sf"/>
</dbReference>
<keyword evidence="4" id="KW-1185">Reference proteome</keyword>
<gene>
    <name evidence="3" type="ORF">Pa4123_21200</name>
</gene>
<dbReference type="RefSeq" id="WP_281894142.1">
    <property type="nucleotide sequence ID" value="NZ_BSDI01000007.1"/>
</dbReference>